<name>A0A0R1VZX4_9LACO</name>
<dbReference type="OrthoDB" id="9795032at2"/>
<dbReference type="GO" id="GO:0010181">
    <property type="term" value="F:FMN binding"/>
    <property type="evidence" value="ECO:0007669"/>
    <property type="project" value="UniProtKB-UniRule"/>
</dbReference>
<feature type="binding site" evidence="11">
    <location>
        <position position="126"/>
    </location>
    <ligand>
        <name>FMN</name>
        <dbReference type="ChEBI" id="CHEBI:58210"/>
    </ligand>
</feature>
<keyword evidence="2 11" id="KW-0963">Cytoplasm</keyword>
<dbReference type="InterPro" id="IPR013785">
    <property type="entry name" value="Aldolase_TIM"/>
</dbReference>
<evidence type="ECO:0000256" key="8">
    <source>
        <dbReference type="ARBA" id="ARBA00023229"/>
    </source>
</evidence>
<comment type="caution">
    <text evidence="13">The sequence shown here is derived from an EMBL/GenBank/DDBJ whole genome shotgun (WGS) entry which is preliminary data.</text>
</comment>
<comment type="catalytic activity">
    <reaction evidence="11">
        <text>isopentenyl diphosphate = dimethylallyl diphosphate</text>
        <dbReference type="Rhea" id="RHEA:23284"/>
        <dbReference type="ChEBI" id="CHEBI:57623"/>
        <dbReference type="ChEBI" id="CHEBI:128769"/>
        <dbReference type="EC" id="5.3.3.2"/>
    </reaction>
</comment>
<dbReference type="AlphaFoldDB" id="A0A0R1VZX4"/>
<evidence type="ECO:0000313" key="14">
    <source>
        <dbReference type="Proteomes" id="UP000051820"/>
    </source>
</evidence>
<reference evidence="13 14" key="1">
    <citation type="journal article" date="2015" name="Genome Announc.">
        <title>Expanding the biotechnology potential of lactobacilli through comparative genomics of 213 strains and associated genera.</title>
        <authorList>
            <person name="Sun Z."/>
            <person name="Harris H.M."/>
            <person name="McCann A."/>
            <person name="Guo C."/>
            <person name="Argimon S."/>
            <person name="Zhang W."/>
            <person name="Yang X."/>
            <person name="Jeffery I.B."/>
            <person name="Cooney J.C."/>
            <person name="Kagawa T.F."/>
            <person name="Liu W."/>
            <person name="Song Y."/>
            <person name="Salvetti E."/>
            <person name="Wrobel A."/>
            <person name="Rasinkangas P."/>
            <person name="Parkhill J."/>
            <person name="Rea M.C."/>
            <person name="O'Sullivan O."/>
            <person name="Ritari J."/>
            <person name="Douillard F.P."/>
            <person name="Paul Ross R."/>
            <person name="Yang R."/>
            <person name="Briner A.E."/>
            <person name="Felis G.E."/>
            <person name="de Vos W.M."/>
            <person name="Barrangou R."/>
            <person name="Klaenhammer T.R."/>
            <person name="Caufield P.W."/>
            <person name="Cui Y."/>
            <person name="Zhang H."/>
            <person name="O'Toole P.W."/>
        </authorList>
    </citation>
    <scope>NUCLEOTIDE SEQUENCE [LARGE SCALE GENOMIC DNA]</scope>
    <source>
        <strain evidence="13 14">DSM 5007</strain>
    </source>
</reference>
<evidence type="ECO:0000259" key="12">
    <source>
        <dbReference type="Pfam" id="PF01070"/>
    </source>
</evidence>
<keyword evidence="3 11" id="KW-0285">Flavoprotein</keyword>
<organism evidence="13 14">
    <name type="scientific">Paucilactobacillus suebicus DSM 5007 = KCTC 3549</name>
    <dbReference type="NCBI Taxonomy" id="1423807"/>
    <lineage>
        <taxon>Bacteria</taxon>
        <taxon>Bacillati</taxon>
        <taxon>Bacillota</taxon>
        <taxon>Bacilli</taxon>
        <taxon>Lactobacillales</taxon>
        <taxon>Lactobacillaceae</taxon>
        <taxon>Paucilactobacillus</taxon>
    </lineage>
</organism>
<comment type="subcellular location">
    <subcellularLocation>
        <location evidence="11">Cytoplasm</location>
    </subcellularLocation>
</comment>
<feature type="binding site" evidence="11">
    <location>
        <position position="217"/>
    </location>
    <ligand>
        <name>FMN</name>
        <dbReference type="ChEBI" id="CHEBI:58210"/>
    </ligand>
</feature>
<dbReference type="PANTHER" id="PTHR43665">
    <property type="entry name" value="ISOPENTENYL-DIPHOSPHATE DELTA-ISOMERASE"/>
    <property type="match status" value="1"/>
</dbReference>
<feature type="binding site" evidence="11">
    <location>
        <begin position="284"/>
        <end position="285"/>
    </location>
    <ligand>
        <name>FMN</name>
        <dbReference type="ChEBI" id="CHEBI:58210"/>
    </ligand>
</feature>
<evidence type="ECO:0000256" key="1">
    <source>
        <dbReference type="ARBA" id="ARBA00001917"/>
    </source>
</evidence>
<evidence type="ECO:0000256" key="6">
    <source>
        <dbReference type="ARBA" id="ARBA00022842"/>
    </source>
</evidence>
<gene>
    <name evidence="11" type="primary">fni</name>
    <name evidence="13" type="ORF">FD16_GL001803</name>
</gene>
<comment type="cofactor">
    <cofactor evidence="11">
        <name>Mg(2+)</name>
        <dbReference type="ChEBI" id="CHEBI:18420"/>
    </cofactor>
</comment>
<dbReference type="Proteomes" id="UP000051820">
    <property type="component" value="Unassembled WGS sequence"/>
</dbReference>
<proteinExistence type="inferred from homology"/>
<evidence type="ECO:0000256" key="7">
    <source>
        <dbReference type="ARBA" id="ARBA00022857"/>
    </source>
</evidence>
<evidence type="ECO:0000256" key="3">
    <source>
        <dbReference type="ARBA" id="ARBA00022630"/>
    </source>
</evidence>
<keyword evidence="7 11" id="KW-0521">NADP</keyword>
<dbReference type="HAMAP" id="MF_00354">
    <property type="entry name" value="Idi_2"/>
    <property type="match status" value="1"/>
</dbReference>
<evidence type="ECO:0000256" key="4">
    <source>
        <dbReference type="ARBA" id="ARBA00022643"/>
    </source>
</evidence>
<evidence type="ECO:0000313" key="13">
    <source>
        <dbReference type="EMBL" id="KRM09419.1"/>
    </source>
</evidence>
<dbReference type="Gene3D" id="3.20.20.70">
    <property type="entry name" value="Aldolase class I"/>
    <property type="match status" value="1"/>
</dbReference>
<feature type="binding site" evidence="11">
    <location>
        <begin position="67"/>
        <end position="69"/>
    </location>
    <ligand>
        <name>FMN</name>
        <dbReference type="ChEBI" id="CHEBI:58210"/>
    </ligand>
</feature>
<dbReference type="GO" id="GO:0005737">
    <property type="term" value="C:cytoplasm"/>
    <property type="evidence" value="ECO:0007669"/>
    <property type="project" value="UniProtKB-SubCell"/>
</dbReference>
<comment type="function">
    <text evidence="11">Involved in the biosynthesis of isoprenoids. Catalyzes the 1,3-allylic rearrangement of the homoallylic substrate isopentenyl (IPP) to its allylic isomer, dimethylallyl diphosphate (DMAPP).</text>
</comment>
<dbReference type="NCBIfam" id="TIGR02151">
    <property type="entry name" value="IPP_isom_2"/>
    <property type="match status" value="1"/>
</dbReference>
<dbReference type="PIRSF" id="PIRSF003314">
    <property type="entry name" value="IPP_isomerase"/>
    <property type="match status" value="1"/>
</dbReference>
<evidence type="ECO:0000256" key="5">
    <source>
        <dbReference type="ARBA" id="ARBA00022723"/>
    </source>
</evidence>
<dbReference type="RefSeq" id="WP_010622149.1">
    <property type="nucleotide sequence ID" value="NZ_AZGF01000042.1"/>
</dbReference>
<sequence length="345" mass="37758">MESQQAHRKNEHLSIAEKYYQTAHSVNPFEELRIIHQSLPEISIDDVTLSSMLTDSITSETPFYIEAMTGGSQQSKKINRQLAQMAALHQLPMACGSQSIALKDPDAIDSFSVIREENPNGIVIANLSAGASVSQVKEAVNMINANAVELHVNAAQEIIMPEGERSFDWVNQISEIVSHVDIPVIVKEVGFGMSHETIQQLVDVGVKNINVSGRGGTNFAMIENRRNHDLDFSSLASWGQTALESLLESRHFQSQINVIAGGGITSPLDVIKCGVLGAQSVGIAGYFLNILNTDGMDALSTEISNFKLEIKRILLLCGCHNFSELSKCSYVLSSNLKNYVDQRNI</sequence>
<keyword evidence="8 11" id="KW-0414">Isoprene biosynthesis</keyword>
<evidence type="ECO:0000256" key="10">
    <source>
        <dbReference type="ARBA" id="ARBA00025810"/>
    </source>
</evidence>
<dbReference type="EC" id="5.3.3.2" evidence="11"/>
<feature type="binding site" evidence="11">
    <location>
        <position position="212"/>
    </location>
    <ligand>
        <name>FMN</name>
        <dbReference type="ChEBI" id="CHEBI:58210"/>
    </ligand>
</feature>
<feature type="binding site" evidence="11">
    <location>
        <position position="187"/>
    </location>
    <ligand>
        <name>FMN</name>
        <dbReference type="ChEBI" id="CHEBI:58210"/>
    </ligand>
</feature>
<keyword evidence="4 11" id="KW-0288">FMN</keyword>
<evidence type="ECO:0000256" key="11">
    <source>
        <dbReference type="HAMAP-Rule" id="MF_00354"/>
    </source>
</evidence>
<feature type="domain" description="FMN-dependent dehydrogenase" evidence="12">
    <location>
        <begin position="150"/>
        <end position="327"/>
    </location>
</feature>
<dbReference type="PATRIC" id="fig|1423807.3.peg.1847"/>
<dbReference type="GO" id="GO:0016491">
    <property type="term" value="F:oxidoreductase activity"/>
    <property type="evidence" value="ECO:0007669"/>
    <property type="project" value="InterPro"/>
</dbReference>
<dbReference type="EMBL" id="AZGF01000042">
    <property type="protein sequence ID" value="KRM09419.1"/>
    <property type="molecule type" value="Genomic_DNA"/>
</dbReference>
<dbReference type="GO" id="GO:0008299">
    <property type="term" value="P:isoprenoid biosynthetic process"/>
    <property type="evidence" value="ECO:0007669"/>
    <property type="project" value="UniProtKB-UniRule"/>
</dbReference>
<feature type="binding site" evidence="11">
    <location>
        <position position="157"/>
    </location>
    <ligand>
        <name>Mg(2+)</name>
        <dbReference type="ChEBI" id="CHEBI:18420"/>
    </ligand>
</feature>
<dbReference type="CDD" id="cd02811">
    <property type="entry name" value="IDI-2_FMN"/>
    <property type="match status" value="1"/>
</dbReference>
<protein>
    <recommendedName>
        <fullName evidence="11">Isopentenyl-diphosphate delta-isomerase</fullName>
        <shortName evidence="11">IPP isomerase</shortName>
        <ecNumber evidence="11">5.3.3.2</ecNumber>
    </recommendedName>
    <alternativeName>
        <fullName evidence="11">Isopentenyl diphosphate:dimethylallyl diphosphate isomerase</fullName>
    </alternativeName>
    <alternativeName>
        <fullName evidence="11">Isopentenyl pyrophosphate isomerase</fullName>
    </alternativeName>
    <alternativeName>
        <fullName evidence="11">Type 2 isopentenyl diphosphate isomerase</fullName>
        <shortName evidence="11">IDI-2</shortName>
    </alternativeName>
</protein>
<accession>A0A0R1VZX4</accession>
<dbReference type="STRING" id="1423807.FD16_GL001803"/>
<dbReference type="GO" id="GO:0004452">
    <property type="term" value="F:isopentenyl-diphosphate delta-isomerase activity"/>
    <property type="evidence" value="ECO:0007669"/>
    <property type="project" value="UniProtKB-UniRule"/>
</dbReference>
<dbReference type="InterPro" id="IPR011179">
    <property type="entry name" value="IPdP_isomerase"/>
</dbReference>
<feature type="binding site" evidence="11">
    <location>
        <position position="97"/>
    </location>
    <ligand>
        <name>FMN</name>
        <dbReference type="ChEBI" id="CHEBI:58210"/>
    </ligand>
</feature>
<dbReference type="Pfam" id="PF01070">
    <property type="entry name" value="FMN_dh"/>
    <property type="match status" value="1"/>
</dbReference>
<dbReference type="PANTHER" id="PTHR43665:SF1">
    <property type="entry name" value="ISOPENTENYL-DIPHOSPHATE DELTA-ISOMERASE"/>
    <property type="match status" value="1"/>
</dbReference>
<comment type="similarity">
    <text evidence="11">Belongs to the IPP isomerase type 2 family.</text>
</comment>
<comment type="cofactor">
    <cofactor evidence="1 11">
        <name>FMN</name>
        <dbReference type="ChEBI" id="CHEBI:58210"/>
    </cofactor>
</comment>
<feature type="binding site" evidence="11">
    <location>
        <position position="156"/>
    </location>
    <ligand>
        <name>substrate</name>
    </ligand>
</feature>
<keyword evidence="14" id="KW-1185">Reference proteome</keyword>
<feature type="binding site" evidence="11">
    <location>
        <begin position="8"/>
        <end position="9"/>
    </location>
    <ligand>
        <name>substrate</name>
    </ligand>
</feature>
<dbReference type="GO" id="GO:0000287">
    <property type="term" value="F:magnesium ion binding"/>
    <property type="evidence" value="ECO:0007669"/>
    <property type="project" value="UniProtKB-UniRule"/>
</dbReference>
<dbReference type="eggNOG" id="COG1304">
    <property type="taxonomic scope" value="Bacteria"/>
</dbReference>
<keyword evidence="6 11" id="KW-0460">Magnesium</keyword>
<keyword evidence="5 11" id="KW-0479">Metal-binding</keyword>
<dbReference type="InterPro" id="IPR000262">
    <property type="entry name" value="FMN-dep_DH"/>
</dbReference>
<keyword evidence="9 11" id="KW-0413">Isomerase</keyword>
<comment type="cofactor">
    <cofactor evidence="11">
        <name>NADPH</name>
        <dbReference type="ChEBI" id="CHEBI:57783"/>
    </cofactor>
</comment>
<dbReference type="GO" id="GO:0070402">
    <property type="term" value="F:NADPH binding"/>
    <property type="evidence" value="ECO:0007669"/>
    <property type="project" value="UniProtKB-UniRule"/>
</dbReference>
<comment type="subunit">
    <text evidence="10 11">Homooctamer. Dimer of tetramers.</text>
</comment>
<evidence type="ECO:0000256" key="9">
    <source>
        <dbReference type="ARBA" id="ARBA00023235"/>
    </source>
</evidence>
<comment type="caution">
    <text evidence="11">Lacks conserved residue(s) required for the propagation of feature annotation.</text>
</comment>
<dbReference type="SUPFAM" id="SSF51395">
    <property type="entry name" value="FMN-linked oxidoreductases"/>
    <property type="match status" value="1"/>
</dbReference>
<evidence type="ECO:0000256" key="2">
    <source>
        <dbReference type="ARBA" id="ARBA00022490"/>
    </source>
</evidence>